<gene>
    <name evidence="2" type="ORF">M5K25_012477</name>
</gene>
<evidence type="ECO:0000313" key="2">
    <source>
        <dbReference type="EMBL" id="KAL0917419.1"/>
    </source>
</evidence>
<evidence type="ECO:0000313" key="3">
    <source>
        <dbReference type="Proteomes" id="UP001552299"/>
    </source>
</evidence>
<evidence type="ECO:0000256" key="1">
    <source>
        <dbReference type="SAM" id="MobiDB-lite"/>
    </source>
</evidence>
<keyword evidence="3" id="KW-1185">Reference proteome</keyword>
<sequence>MVAPFNVPFLARSLSAISPERKWRDIEIGRAFLLRVPLFCPSADSVGLSSPLGTDLEKYDPLSIDQ</sequence>
<reference evidence="2 3" key="1">
    <citation type="journal article" date="2024" name="Plant Biotechnol. J.">
        <title>Dendrobium thyrsiflorum genome and its molecular insights into genes involved in important horticultural traits.</title>
        <authorList>
            <person name="Chen B."/>
            <person name="Wang J.Y."/>
            <person name="Zheng P.J."/>
            <person name="Li K.L."/>
            <person name="Liang Y.M."/>
            <person name="Chen X.F."/>
            <person name="Zhang C."/>
            <person name="Zhao X."/>
            <person name="He X."/>
            <person name="Zhang G.Q."/>
            <person name="Liu Z.J."/>
            <person name="Xu Q."/>
        </authorList>
    </citation>
    <scope>NUCLEOTIDE SEQUENCE [LARGE SCALE GENOMIC DNA]</scope>
    <source>
        <strain evidence="2">GZMU011</strain>
    </source>
</reference>
<comment type="caution">
    <text evidence="2">The sequence shown here is derived from an EMBL/GenBank/DDBJ whole genome shotgun (WGS) entry which is preliminary data.</text>
</comment>
<proteinExistence type="predicted"/>
<accession>A0ABD0UX45</accession>
<feature type="region of interest" description="Disordered" evidence="1">
    <location>
        <begin position="44"/>
        <end position="66"/>
    </location>
</feature>
<name>A0ABD0UX45_DENTH</name>
<dbReference type="EMBL" id="JANQDX010000010">
    <property type="protein sequence ID" value="KAL0917419.1"/>
    <property type="molecule type" value="Genomic_DNA"/>
</dbReference>
<dbReference type="AlphaFoldDB" id="A0ABD0UX45"/>
<protein>
    <submittedName>
        <fullName evidence="2">Uncharacterized protein</fullName>
    </submittedName>
</protein>
<dbReference type="Proteomes" id="UP001552299">
    <property type="component" value="Unassembled WGS sequence"/>
</dbReference>
<organism evidence="2 3">
    <name type="scientific">Dendrobium thyrsiflorum</name>
    <name type="common">Pinecone-like raceme dendrobium</name>
    <name type="synonym">Orchid</name>
    <dbReference type="NCBI Taxonomy" id="117978"/>
    <lineage>
        <taxon>Eukaryota</taxon>
        <taxon>Viridiplantae</taxon>
        <taxon>Streptophyta</taxon>
        <taxon>Embryophyta</taxon>
        <taxon>Tracheophyta</taxon>
        <taxon>Spermatophyta</taxon>
        <taxon>Magnoliopsida</taxon>
        <taxon>Liliopsida</taxon>
        <taxon>Asparagales</taxon>
        <taxon>Orchidaceae</taxon>
        <taxon>Epidendroideae</taxon>
        <taxon>Malaxideae</taxon>
        <taxon>Dendrobiinae</taxon>
        <taxon>Dendrobium</taxon>
    </lineage>
</organism>